<evidence type="ECO:0000313" key="7">
    <source>
        <dbReference type="EMBL" id="APG27491.1"/>
    </source>
</evidence>
<dbReference type="Proteomes" id="UP000182517">
    <property type="component" value="Chromosome"/>
</dbReference>
<protein>
    <recommendedName>
        <fullName evidence="9">GPR1/FUN34/yaaH family protein</fullName>
    </recommendedName>
</protein>
<dbReference type="NCBIfam" id="NF038013">
    <property type="entry name" value="AceTr_1"/>
    <property type="match status" value="1"/>
</dbReference>
<evidence type="ECO:0000256" key="6">
    <source>
        <dbReference type="SAM" id="Phobius"/>
    </source>
</evidence>
<feature type="transmembrane region" description="Helical" evidence="6">
    <location>
        <begin position="106"/>
        <end position="124"/>
    </location>
</feature>
<dbReference type="GO" id="GO:0071422">
    <property type="term" value="P:succinate transmembrane transport"/>
    <property type="evidence" value="ECO:0007669"/>
    <property type="project" value="TreeGrafter"/>
</dbReference>
<feature type="transmembrane region" description="Helical" evidence="6">
    <location>
        <begin position="6"/>
        <end position="24"/>
    </location>
</feature>
<dbReference type="PANTHER" id="PTHR30178:SF3">
    <property type="entry name" value="SUCCINATE-ACETATE_PROTON SYMPORTER SATP"/>
    <property type="match status" value="1"/>
</dbReference>
<dbReference type="STRING" id="1842532.A7E78_06330"/>
<dbReference type="PANTHER" id="PTHR30178">
    <property type="entry name" value="INNER MEMBRANE PROTEIN YAAH"/>
    <property type="match status" value="1"/>
</dbReference>
<comment type="similarity">
    <text evidence="2">Belongs to the acetate uptake transporter (AceTr) (TC 2.A.96) family.</text>
</comment>
<dbReference type="EMBL" id="CP015519">
    <property type="protein sequence ID" value="APG27491.1"/>
    <property type="molecule type" value="Genomic_DNA"/>
</dbReference>
<sequence length="213" mass="22918">MAGNGQGNPAVVGLAGFGLTTLLLQFHNLGWCGTGIIFCTALMLGGGAQLIAGLQEFKCGNNFGYSAFTVYGAFWLALGFIWLILDLQSVPNSVIGSHLAINKPDIGFFLVGFTLYTAIMWVAALRIHGMMAFTFTTLLLGFIGLDLVFLADMKWLMTVTAIDLIICALSAWYMMANIIYTQVFGRAVLPVGAPWVKLKLPLAEAVVEQKLAA</sequence>
<dbReference type="InterPro" id="IPR047623">
    <property type="entry name" value="SatP"/>
</dbReference>
<feature type="transmembrane region" description="Helical" evidence="6">
    <location>
        <begin position="31"/>
        <end position="51"/>
    </location>
</feature>
<keyword evidence="8" id="KW-1185">Reference proteome</keyword>
<name>A0A1L3GNK5_9BACT</name>
<accession>A0A1L3GNK5</accession>
<dbReference type="Pfam" id="PF01184">
    <property type="entry name" value="Gpr1_Fun34_YaaH"/>
    <property type="match status" value="1"/>
</dbReference>
<feature type="transmembrane region" description="Helical" evidence="6">
    <location>
        <begin position="161"/>
        <end position="180"/>
    </location>
</feature>
<evidence type="ECO:0008006" key="9">
    <source>
        <dbReference type="Google" id="ProtNLM"/>
    </source>
</evidence>
<comment type="subcellular location">
    <subcellularLocation>
        <location evidence="1">Membrane</location>
        <topology evidence="1">Multi-pass membrane protein</topology>
    </subcellularLocation>
</comment>
<keyword evidence="3 6" id="KW-0812">Transmembrane</keyword>
<evidence type="ECO:0000256" key="4">
    <source>
        <dbReference type="ARBA" id="ARBA00022989"/>
    </source>
</evidence>
<proteinExistence type="inferred from homology"/>
<dbReference type="InterPro" id="IPR000791">
    <property type="entry name" value="Gpr1/Fun34/SatP-like"/>
</dbReference>
<evidence type="ECO:0000256" key="2">
    <source>
        <dbReference type="ARBA" id="ARBA00005587"/>
    </source>
</evidence>
<dbReference type="GO" id="GO:0015360">
    <property type="term" value="F:acetate:proton symporter activity"/>
    <property type="evidence" value="ECO:0007669"/>
    <property type="project" value="TreeGrafter"/>
</dbReference>
<dbReference type="GO" id="GO:0005886">
    <property type="term" value="C:plasma membrane"/>
    <property type="evidence" value="ECO:0007669"/>
    <property type="project" value="TreeGrafter"/>
</dbReference>
<dbReference type="KEGG" id="pef:A7E78_06330"/>
<gene>
    <name evidence="7" type="ORF">A7E78_06330</name>
</gene>
<reference evidence="7 8" key="1">
    <citation type="journal article" date="2017" name="Genome Announc.">
        <title>Complete Genome Sequences of Two Acetylene-Fermenting Pelobacter acetylenicus Strains.</title>
        <authorList>
            <person name="Sutton J.M."/>
            <person name="Baesman S.M."/>
            <person name="Fierst J.L."/>
            <person name="Poret-Peterson A.T."/>
            <person name="Oremland R.S."/>
            <person name="Dunlap D.S."/>
            <person name="Akob D.M."/>
        </authorList>
    </citation>
    <scope>NUCLEOTIDE SEQUENCE [LARGE SCALE GENOMIC DNA]</scope>
    <source>
        <strain evidence="7 8">SFB93</strain>
    </source>
</reference>
<evidence type="ECO:0000256" key="5">
    <source>
        <dbReference type="ARBA" id="ARBA00023136"/>
    </source>
</evidence>
<feature type="transmembrane region" description="Helical" evidence="6">
    <location>
        <begin position="130"/>
        <end position="149"/>
    </location>
</feature>
<evidence type="ECO:0000256" key="1">
    <source>
        <dbReference type="ARBA" id="ARBA00004141"/>
    </source>
</evidence>
<keyword evidence="5 6" id="KW-0472">Membrane</keyword>
<evidence type="ECO:0000256" key="3">
    <source>
        <dbReference type="ARBA" id="ARBA00022692"/>
    </source>
</evidence>
<feature type="transmembrane region" description="Helical" evidence="6">
    <location>
        <begin position="63"/>
        <end position="85"/>
    </location>
</feature>
<organism evidence="7 8">
    <name type="scientific">Syntrophotalea acetylenivorans</name>
    <dbReference type="NCBI Taxonomy" id="1842532"/>
    <lineage>
        <taxon>Bacteria</taxon>
        <taxon>Pseudomonadati</taxon>
        <taxon>Thermodesulfobacteriota</taxon>
        <taxon>Desulfuromonadia</taxon>
        <taxon>Desulfuromonadales</taxon>
        <taxon>Syntrophotaleaceae</taxon>
        <taxon>Syntrophotalea</taxon>
    </lineage>
</organism>
<dbReference type="AlphaFoldDB" id="A0A1L3GNK5"/>
<evidence type="ECO:0000313" key="8">
    <source>
        <dbReference type="Proteomes" id="UP000182517"/>
    </source>
</evidence>
<dbReference type="RefSeq" id="WP_072283457.1">
    <property type="nucleotide sequence ID" value="NZ_CP015519.1"/>
</dbReference>
<keyword evidence="4 6" id="KW-1133">Transmembrane helix</keyword>
<dbReference type="OrthoDB" id="9787939at2"/>